<keyword evidence="3" id="KW-1185">Reference proteome</keyword>
<dbReference type="AlphaFoldDB" id="A0A8J4EVH5"/>
<evidence type="ECO:0000256" key="1">
    <source>
        <dbReference type="SAM" id="MobiDB-lite"/>
    </source>
</evidence>
<reference evidence="2" key="1">
    <citation type="journal article" date="2021" name="Proc. Natl. Acad. Sci. U.S.A.">
        <title>Three genomes in the algal genus Volvox reveal the fate of a haploid sex-determining region after a transition to homothallism.</title>
        <authorList>
            <person name="Yamamoto K."/>
            <person name="Hamaji T."/>
            <person name="Kawai-Toyooka H."/>
            <person name="Matsuzaki R."/>
            <person name="Takahashi F."/>
            <person name="Nishimura Y."/>
            <person name="Kawachi M."/>
            <person name="Noguchi H."/>
            <person name="Minakuchi Y."/>
            <person name="Umen J.G."/>
            <person name="Toyoda A."/>
            <person name="Nozaki H."/>
        </authorList>
    </citation>
    <scope>NUCLEOTIDE SEQUENCE</scope>
    <source>
        <strain evidence="2">NIES-3780</strain>
    </source>
</reference>
<sequence length="112" mass="11499">MYESSSPSISRSGRFASLFAATMLAPSDAAAKLILRPSSSSSSRWPPLIWDPAAAAMPPCAAAPDGPVPPLKRLASKTPGPLSPTSPETRRPSTSPPGRTPTVACPSKITSS</sequence>
<evidence type="ECO:0000313" key="3">
    <source>
        <dbReference type="Proteomes" id="UP000747399"/>
    </source>
</evidence>
<organism evidence="2 3">
    <name type="scientific">Volvox africanus</name>
    <dbReference type="NCBI Taxonomy" id="51714"/>
    <lineage>
        <taxon>Eukaryota</taxon>
        <taxon>Viridiplantae</taxon>
        <taxon>Chlorophyta</taxon>
        <taxon>core chlorophytes</taxon>
        <taxon>Chlorophyceae</taxon>
        <taxon>CS clade</taxon>
        <taxon>Chlamydomonadales</taxon>
        <taxon>Volvocaceae</taxon>
        <taxon>Volvox</taxon>
    </lineage>
</organism>
<name>A0A8J4EVH5_9CHLO</name>
<comment type="caution">
    <text evidence="2">The sequence shown here is derived from an EMBL/GenBank/DDBJ whole genome shotgun (WGS) entry which is preliminary data.</text>
</comment>
<accession>A0A8J4EVH5</accession>
<proteinExistence type="predicted"/>
<feature type="non-terminal residue" evidence="2">
    <location>
        <position position="112"/>
    </location>
</feature>
<feature type="region of interest" description="Disordered" evidence="1">
    <location>
        <begin position="57"/>
        <end position="112"/>
    </location>
</feature>
<protein>
    <submittedName>
        <fullName evidence="2">Uncharacterized protein</fullName>
    </submittedName>
</protein>
<gene>
    <name evidence="2" type="ORF">Vafri_4113</name>
</gene>
<feature type="compositionally biased region" description="Low complexity" evidence="1">
    <location>
        <begin position="83"/>
        <end position="93"/>
    </location>
</feature>
<dbReference type="EMBL" id="BNCO01000004">
    <property type="protein sequence ID" value="GIL47254.1"/>
    <property type="molecule type" value="Genomic_DNA"/>
</dbReference>
<dbReference type="Proteomes" id="UP000747399">
    <property type="component" value="Unassembled WGS sequence"/>
</dbReference>
<evidence type="ECO:0000313" key="2">
    <source>
        <dbReference type="EMBL" id="GIL47254.1"/>
    </source>
</evidence>